<dbReference type="Proteomes" id="UP001501508">
    <property type="component" value="Unassembled WGS sequence"/>
</dbReference>
<dbReference type="Gene3D" id="1.50.10.10">
    <property type="match status" value="1"/>
</dbReference>
<dbReference type="InterPro" id="IPR028584">
    <property type="entry name" value="Cellobiose_2_epim"/>
</dbReference>
<protein>
    <recommendedName>
        <fullName evidence="4">Cellobiose 2-epimerase</fullName>
        <shortName evidence="4">CE</shortName>
        <ecNumber evidence="4">5.1.3.11</ecNumber>
    </recommendedName>
</protein>
<dbReference type="InterPro" id="IPR010819">
    <property type="entry name" value="AGE/CE"/>
</dbReference>
<dbReference type="SUPFAM" id="SSF48208">
    <property type="entry name" value="Six-hairpin glycosidases"/>
    <property type="match status" value="1"/>
</dbReference>
<comment type="catalytic activity">
    <reaction evidence="1 4">
        <text>D-cellobiose = beta-D-glucosyl-(1-&gt;4)-D-mannopyranose</text>
        <dbReference type="Rhea" id="RHEA:23384"/>
        <dbReference type="ChEBI" id="CHEBI:17057"/>
        <dbReference type="ChEBI" id="CHEBI:47931"/>
        <dbReference type="EC" id="5.1.3.11"/>
    </reaction>
</comment>
<sequence length="393" mass="45580">MEDLTKFREEMATELSRILDYWGTNAPDRQHGGFIGRIDHDGKRYPEAEKGGVLNARILWTFSAAYRVLKKPAYLDLAKRAYTYLRDHFYDHENGGTYWAVRANGSPAQTPKFVYGQAFSIYGLSEYHAVSDDVEALAFATEIYERLEEFSYDHESGGYIEAFSKSWEPLSDMRLGGGGLNAPKTMNTHLHVIEAYVNLYHVWPDIRLRKSIEGLLEAFDRHIIHPETSQMVLYATMDWKPLSRSVSFGHDIEASWLLLESAEVLHQEAVSEKWRKKSVEMARATFAGLAPDGSLYYEYNPDNGHWDKHREWWVFAEAIVGYLNAWQITKDPVFLTRMQEMWAFTRKYILDLKGGEWFTGVNDDYTLANGNKISFWKCPYHNSRMCMEVLKRV</sequence>
<evidence type="ECO:0000256" key="3">
    <source>
        <dbReference type="ARBA" id="ARBA00023235"/>
    </source>
</evidence>
<gene>
    <name evidence="5" type="ORF">GCM10023091_26240</name>
</gene>
<name>A0ABP8M1W7_9BACT</name>
<evidence type="ECO:0000256" key="4">
    <source>
        <dbReference type="HAMAP-Rule" id="MF_00929"/>
    </source>
</evidence>
<dbReference type="HAMAP" id="MF_00929">
    <property type="entry name" value="Cellobiose_2_epim"/>
    <property type="match status" value="1"/>
</dbReference>
<dbReference type="Pfam" id="PF07221">
    <property type="entry name" value="GlcNAc_2-epim"/>
    <property type="match status" value="1"/>
</dbReference>
<dbReference type="EC" id="5.1.3.11" evidence="4"/>
<dbReference type="EMBL" id="BAABEY010000025">
    <property type="protein sequence ID" value="GAA4441253.1"/>
    <property type="molecule type" value="Genomic_DNA"/>
</dbReference>
<dbReference type="InterPro" id="IPR008928">
    <property type="entry name" value="6-hairpin_glycosidase_sf"/>
</dbReference>
<dbReference type="PANTHER" id="PTHR15108">
    <property type="entry name" value="N-ACYLGLUCOSAMINE-2-EPIMERASE"/>
    <property type="match status" value="1"/>
</dbReference>
<comment type="caution">
    <text evidence="5">The sequence shown here is derived from an EMBL/GenBank/DDBJ whole genome shotgun (WGS) entry which is preliminary data.</text>
</comment>
<evidence type="ECO:0000256" key="2">
    <source>
        <dbReference type="ARBA" id="ARBA00008558"/>
    </source>
</evidence>
<evidence type="ECO:0000313" key="5">
    <source>
        <dbReference type="EMBL" id="GAA4441253.1"/>
    </source>
</evidence>
<reference evidence="6" key="1">
    <citation type="journal article" date="2019" name="Int. J. Syst. Evol. Microbiol.">
        <title>The Global Catalogue of Microorganisms (GCM) 10K type strain sequencing project: providing services to taxonomists for standard genome sequencing and annotation.</title>
        <authorList>
            <consortium name="The Broad Institute Genomics Platform"/>
            <consortium name="The Broad Institute Genome Sequencing Center for Infectious Disease"/>
            <person name="Wu L."/>
            <person name="Ma J."/>
        </authorList>
    </citation>
    <scope>NUCLEOTIDE SEQUENCE [LARGE SCALE GENOMIC DNA]</scope>
    <source>
        <strain evidence="6">JCM 31920</strain>
    </source>
</reference>
<organism evidence="5 6">
    <name type="scientific">Ravibacter arvi</name>
    <dbReference type="NCBI Taxonomy" id="2051041"/>
    <lineage>
        <taxon>Bacteria</taxon>
        <taxon>Pseudomonadati</taxon>
        <taxon>Bacteroidota</taxon>
        <taxon>Cytophagia</taxon>
        <taxon>Cytophagales</taxon>
        <taxon>Spirosomataceae</taxon>
        <taxon>Ravibacter</taxon>
    </lineage>
</organism>
<comment type="similarity">
    <text evidence="4">Belongs to the cellobiose 2-epimerase family.</text>
</comment>
<proteinExistence type="inferred from homology"/>
<comment type="similarity">
    <text evidence="2">Belongs to the N-acylglucosamine 2-epimerase family.</text>
</comment>
<accession>A0ABP8M1W7</accession>
<keyword evidence="3 4" id="KW-0413">Isomerase</keyword>
<keyword evidence="6" id="KW-1185">Reference proteome</keyword>
<dbReference type="InterPro" id="IPR012341">
    <property type="entry name" value="6hp_glycosidase-like_sf"/>
</dbReference>
<comment type="function">
    <text evidence="4">Catalyzes the reversible epimerization of cellobiose to 4-O-beta-D-glucopyranosyl-D-mannose (Glc-Man).</text>
</comment>
<evidence type="ECO:0000313" key="6">
    <source>
        <dbReference type="Proteomes" id="UP001501508"/>
    </source>
</evidence>
<evidence type="ECO:0000256" key="1">
    <source>
        <dbReference type="ARBA" id="ARBA00001470"/>
    </source>
</evidence>
<dbReference type="RefSeq" id="WP_345029850.1">
    <property type="nucleotide sequence ID" value="NZ_BAABEY010000025.1"/>
</dbReference>